<dbReference type="RefSeq" id="WP_220587257.1">
    <property type="nucleotide sequence ID" value="NZ_RKLQ01000001.1"/>
</dbReference>
<dbReference type="Proteomes" id="UP000783863">
    <property type="component" value="Unassembled WGS sequence"/>
</dbReference>
<dbReference type="SUPFAM" id="SSF56112">
    <property type="entry name" value="Protein kinase-like (PK-like)"/>
    <property type="match status" value="1"/>
</dbReference>
<accession>A0A8J7YCU0</accession>
<dbReference type="InterPro" id="IPR011009">
    <property type="entry name" value="Kinase-like_dom_sf"/>
</dbReference>
<dbReference type="SUPFAM" id="SSF53448">
    <property type="entry name" value="Nucleotide-diphospho-sugar transferases"/>
    <property type="match status" value="1"/>
</dbReference>
<evidence type="ECO:0000313" key="2">
    <source>
        <dbReference type="Proteomes" id="UP000783863"/>
    </source>
</evidence>
<proteinExistence type="predicted"/>
<dbReference type="Gene3D" id="3.90.550.10">
    <property type="entry name" value="Spore Coat Polysaccharide Biosynthesis Protein SpsA, Chain A"/>
    <property type="match status" value="1"/>
</dbReference>
<reference evidence="1" key="1">
    <citation type="submission" date="2021-06" db="EMBL/GenBank/DDBJ databases">
        <title>Halomicroarcula sp. F24A a new haloarchaeum isolated from saline soil.</title>
        <authorList>
            <person name="Duran-Viseras A."/>
            <person name="Sanchez-Porro C."/>
            <person name="Ventosa A."/>
        </authorList>
    </citation>
    <scope>NUCLEOTIDE SEQUENCE</scope>
    <source>
        <strain evidence="1">F24A</strain>
    </source>
</reference>
<dbReference type="AlphaFoldDB" id="A0A8J7YCU0"/>
<sequence length="555" mass="63002">MATNEDILLVPSAVLVPDELKFDLGPIATAMIPFDGKPAIEHIAAEYEEHDMDLYVAGDEQIEKLASMLDRLDREWTLLDVSGTTSLGETVADSLSQIADRRSLDDADLYINFADTIVSPVGYGVDASTVSCSEVSHAYRWTSFSKTDDGEIDSITEKFSRVFDSPRNVFTGQFKLTAPADYWTLLKAACGGDDGKLDPFYVALQSYLSNQPSQLLEADRWVDIGHLDTYYQNKRDSLNVREFNSIDVATNTITKSSEDSDTLRNEISWFKKLPKQLRPYIPQIYDYSDSYVDPSITMEYIGYPTLSDIYIYGSHGLHLWSNIYSSLFTLLERFQEFQLETDPAEITETLEEMYYEKTVNRLRRAEGMAGLDPFFEPGEITVNGETYPTVPAILDILRDTLTESCLLERDRLSVIHGDLCFPNVLFDVRNNIPKLIDPRGAFGPHTIYGDYRYDLAKLRHSVSGHYEFIINDLFDVSVSEEQVSFETHTDPVHDRREELFDDQLAQEYPEDVQDVKLLESLLYLSMVPLHSDSTQRQQCMLATGIEKFAAARGDL</sequence>
<comment type="caution">
    <text evidence="1">The sequence shown here is derived from an EMBL/GenBank/DDBJ whole genome shotgun (WGS) entry which is preliminary data.</text>
</comment>
<evidence type="ECO:0000313" key="1">
    <source>
        <dbReference type="EMBL" id="MBX0303037.1"/>
    </source>
</evidence>
<gene>
    <name evidence="1" type="ORF">EGD98_05045</name>
</gene>
<name>A0A8J7YCU0_9EURY</name>
<protein>
    <submittedName>
        <fullName evidence="1">Aminoglycoside phosphotransferase family protein</fullName>
    </submittedName>
</protein>
<organism evidence="1 2">
    <name type="scientific">Haloarcula salinisoli</name>
    <dbReference type="NCBI Taxonomy" id="2487746"/>
    <lineage>
        <taxon>Archaea</taxon>
        <taxon>Methanobacteriati</taxon>
        <taxon>Methanobacteriota</taxon>
        <taxon>Stenosarchaea group</taxon>
        <taxon>Halobacteria</taxon>
        <taxon>Halobacteriales</taxon>
        <taxon>Haloarculaceae</taxon>
        <taxon>Haloarcula</taxon>
    </lineage>
</organism>
<dbReference type="InterPro" id="IPR029044">
    <property type="entry name" value="Nucleotide-diphossugar_trans"/>
</dbReference>
<dbReference type="EMBL" id="RKLQ01000001">
    <property type="protein sequence ID" value="MBX0303037.1"/>
    <property type="molecule type" value="Genomic_DNA"/>
</dbReference>
<keyword evidence="2" id="KW-1185">Reference proteome</keyword>